<proteinExistence type="predicted"/>
<dbReference type="EMBL" id="CM042036">
    <property type="protein sequence ID" value="KAI3743837.1"/>
    <property type="molecule type" value="Genomic_DNA"/>
</dbReference>
<evidence type="ECO:0000313" key="2">
    <source>
        <dbReference type="Proteomes" id="UP001056120"/>
    </source>
</evidence>
<gene>
    <name evidence="1" type="ORF">L1987_56904</name>
</gene>
<evidence type="ECO:0000313" key="1">
    <source>
        <dbReference type="EMBL" id="KAI3743837.1"/>
    </source>
</evidence>
<reference evidence="1 2" key="2">
    <citation type="journal article" date="2022" name="Mol. Ecol. Resour.">
        <title>The genomes of chicory, endive, great burdock and yacon provide insights into Asteraceae paleo-polyploidization history and plant inulin production.</title>
        <authorList>
            <person name="Fan W."/>
            <person name="Wang S."/>
            <person name="Wang H."/>
            <person name="Wang A."/>
            <person name="Jiang F."/>
            <person name="Liu H."/>
            <person name="Zhao H."/>
            <person name="Xu D."/>
            <person name="Zhang Y."/>
        </authorList>
    </citation>
    <scope>NUCLEOTIDE SEQUENCE [LARGE SCALE GENOMIC DNA]</scope>
    <source>
        <strain evidence="2">cv. Yunnan</strain>
        <tissue evidence="1">Leaves</tissue>
    </source>
</reference>
<name>A0ACB9DBD2_9ASTR</name>
<dbReference type="Proteomes" id="UP001056120">
    <property type="component" value="Linkage Group LG19"/>
</dbReference>
<protein>
    <submittedName>
        <fullName evidence="1">Uncharacterized protein</fullName>
    </submittedName>
</protein>
<organism evidence="1 2">
    <name type="scientific">Smallanthus sonchifolius</name>
    <dbReference type="NCBI Taxonomy" id="185202"/>
    <lineage>
        <taxon>Eukaryota</taxon>
        <taxon>Viridiplantae</taxon>
        <taxon>Streptophyta</taxon>
        <taxon>Embryophyta</taxon>
        <taxon>Tracheophyta</taxon>
        <taxon>Spermatophyta</taxon>
        <taxon>Magnoliopsida</taxon>
        <taxon>eudicotyledons</taxon>
        <taxon>Gunneridae</taxon>
        <taxon>Pentapetalae</taxon>
        <taxon>asterids</taxon>
        <taxon>campanulids</taxon>
        <taxon>Asterales</taxon>
        <taxon>Asteraceae</taxon>
        <taxon>Asteroideae</taxon>
        <taxon>Heliantheae alliance</taxon>
        <taxon>Millerieae</taxon>
        <taxon>Smallanthus</taxon>
    </lineage>
</organism>
<accession>A0ACB9DBD2</accession>
<reference evidence="2" key="1">
    <citation type="journal article" date="2022" name="Mol. Ecol. Resour.">
        <title>The genomes of chicory, endive, great burdock and yacon provide insights into Asteraceae palaeo-polyploidization history and plant inulin production.</title>
        <authorList>
            <person name="Fan W."/>
            <person name="Wang S."/>
            <person name="Wang H."/>
            <person name="Wang A."/>
            <person name="Jiang F."/>
            <person name="Liu H."/>
            <person name="Zhao H."/>
            <person name="Xu D."/>
            <person name="Zhang Y."/>
        </authorList>
    </citation>
    <scope>NUCLEOTIDE SEQUENCE [LARGE SCALE GENOMIC DNA]</scope>
    <source>
        <strain evidence="2">cv. Yunnan</strain>
    </source>
</reference>
<keyword evidence="2" id="KW-1185">Reference proteome</keyword>
<comment type="caution">
    <text evidence="1">The sequence shown here is derived from an EMBL/GenBank/DDBJ whole genome shotgun (WGS) entry which is preliminary data.</text>
</comment>
<sequence length="193" mass="21396">MGFQYAKKSQKPAPEQGGHHPVEWRRYRGVRRRPWGRFAAEVSDPQKKRKRIWLGTFDTPEEAALAYDKAAFKLLGSRAKVNFPLLIGMNDSPAVVPTAASRLALPSGAIVEGSSQDSQFFGTNPYHDATTNKHGLNMDFQMFTLKPEEFSQSMVQLSDLSASSGPTLVEEVGTDLDGLWNFDATTLDDFVLS</sequence>